<dbReference type="VEuPathDB" id="FungiDB:F503_02037"/>
<dbReference type="SUPFAM" id="SSF52113">
    <property type="entry name" value="BRCT domain"/>
    <property type="match status" value="1"/>
</dbReference>
<protein>
    <submittedName>
        <fullName evidence="3">Brct domain containing protein</fullName>
    </submittedName>
</protein>
<dbReference type="EMBL" id="KE148169">
    <property type="protein sequence ID" value="EPE03299.1"/>
    <property type="molecule type" value="Genomic_DNA"/>
</dbReference>
<dbReference type="AlphaFoldDB" id="S3BPR6"/>
<feature type="region of interest" description="Disordered" evidence="1">
    <location>
        <begin position="306"/>
        <end position="330"/>
    </location>
</feature>
<proteinExistence type="predicted"/>
<evidence type="ECO:0000313" key="4">
    <source>
        <dbReference type="Proteomes" id="UP000016923"/>
    </source>
</evidence>
<evidence type="ECO:0000313" key="3">
    <source>
        <dbReference type="EMBL" id="EPE03299.1"/>
    </source>
</evidence>
<reference evidence="3 4" key="1">
    <citation type="journal article" date="2013" name="BMC Genomics">
        <title>The genome and transcriptome of the pine saprophyte Ophiostoma piceae, and a comparison with the bark beetle-associated pine pathogen Grosmannia clavigera.</title>
        <authorList>
            <person name="Haridas S."/>
            <person name="Wang Y."/>
            <person name="Lim L."/>
            <person name="Massoumi Alamouti S."/>
            <person name="Jackman S."/>
            <person name="Docking R."/>
            <person name="Robertson G."/>
            <person name="Birol I."/>
            <person name="Bohlmann J."/>
            <person name="Breuil C."/>
        </authorList>
    </citation>
    <scope>NUCLEOTIDE SEQUENCE [LARGE SCALE GENOMIC DNA]</scope>
    <source>
        <strain evidence="3 4">UAMH 11346</strain>
    </source>
</reference>
<dbReference type="eggNOG" id="ENOG502QQZ5">
    <property type="taxonomic scope" value="Eukaryota"/>
</dbReference>
<dbReference type="PROSITE" id="PS50172">
    <property type="entry name" value="BRCT"/>
    <property type="match status" value="1"/>
</dbReference>
<feature type="region of interest" description="Disordered" evidence="1">
    <location>
        <begin position="137"/>
        <end position="159"/>
    </location>
</feature>
<gene>
    <name evidence="3" type="ORF">F503_02037</name>
</gene>
<keyword evidence="4" id="KW-1185">Reference proteome</keyword>
<feature type="region of interest" description="Disordered" evidence="1">
    <location>
        <begin position="1"/>
        <end position="23"/>
    </location>
</feature>
<organism evidence="3 4">
    <name type="scientific">Ophiostoma piceae (strain UAMH 11346)</name>
    <name type="common">Sap stain fungus</name>
    <dbReference type="NCBI Taxonomy" id="1262450"/>
    <lineage>
        <taxon>Eukaryota</taxon>
        <taxon>Fungi</taxon>
        <taxon>Dikarya</taxon>
        <taxon>Ascomycota</taxon>
        <taxon>Pezizomycotina</taxon>
        <taxon>Sordariomycetes</taxon>
        <taxon>Sordariomycetidae</taxon>
        <taxon>Ophiostomatales</taxon>
        <taxon>Ophiostomataceae</taxon>
        <taxon>Ophiostoma</taxon>
    </lineage>
</organism>
<dbReference type="OrthoDB" id="342264at2759"/>
<feature type="domain" description="BRCT" evidence="2">
    <location>
        <begin position="25"/>
        <end position="132"/>
    </location>
</feature>
<dbReference type="InterPro" id="IPR036420">
    <property type="entry name" value="BRCT_dom_sf"/>
</dbReference>
<sequence>MASAEPLVPCSPEASTRSNKSKFKRSTRILHGVTIATAGSLGPGWTDTDVARWMGYNGGRFVAALSDKNDDGVTHVLSTLEEFSKPKKKQCTNLRRALDRGTGKRGVHIVLQDWLEDSLYKRRRLRETRYLLRNVNRESKQAPEERQKKLAEQQARGQSQAETFINTDCTGFSYKVTISRDHEAAGILGERYLLYLFESHAKPPLYWFAARHYKSRKHSRPLDFRPSGSCGLFATEFAHFSLPVVSTLISTRPDEPVDPILPMVETAAQSVARMMSCINGGTYEASAATTSAYFKYERPVKGQPVGAIENEENLPPEVDKLNSEGAGSRC</sequence>
<evidence type="ECO:0000259" key="2">
    <source>
        <dbReference type="PROSITE" id="PS50172"/>
    </source>
</evidence>
<accession>S3BPR6</accession>
<dbReference type="HOGENOM" id="CLU_048607_2_1_1"/>
<feature type="compositionally biased region" description="Basic and acidic residues" evidence="1">
    <location>
        <begin position="137"/>
        <end position="151"/>
    </location>
</feature>
<name>S3BPR6_OPHP1</name>
<dbReference type="Gene3D" id="3.40.50.10190">
    <property type="entry name" value="BRCT domain"/>
    <property type="match status" value="1"/>
</dbReference>
<dbReference type="Proteomes" id="UP000016923">
    <property type="component" value="Unassembled WGS sequence"/>
</dbReference>
<dbReference type="STRING" id="1262450.S3BPR6"/>
<dbReference type="InterPro" id="IPR001357">
    <property type="entry name" value="BRCT_dom"/>
</dbReference>
<evidence type="ECO:0000256" key="1">
    <source>
        <dbReference type="SAM" id="MobiDB-lite"/>
    </source>
</evidence>